<evidence type="ECO:0000313" key="2">
    <source>
        <dbReference type="Proteomes" id="UP000000578"/>
    </source>
</evidence>
<dbReference type="HOGENOM" id="CLU_1500316_0_0_2"/>
<sequence>MLELLAGFKQSILYVLAQFKKPEYATSYTIKLVNPFYYISDSLNVITSTKEDKVNYKVSLSDIAFDFPFKFPIVAIVEGKANREFTFIIDRQNKKLSYDLKKGIIYIQDATIIPNGIKITVNGLAELKNIKINPNDPSITVQKVVGEQNTYIIKTSKDSVKITISADFVVKAEKWLFIQ</sequence>
<protein>
    <submittedName>
        <fullName evidence="1">NEQ550</fullName>
    </submittedName>
</protein>
<dbReference type="KEGG" id="neq:NEQ550"/>
<keyword evidence="2" id="KW-1185">Reference proteome</keyword>
<name>Q74M46_NANEQ</name>
<gene>
    <name evidence="1" type="ordered locus">NEQ550</name>
</gene>
<organism evidence="1 2">
    <name type="scientific">Nanoarchaeum equitans (strain Kin4-M)</name>
    <dbReference type="NCBI Taxonomy" id="228908"/>
    <lineage>
        <taxon>Archaea</taxon>
        <taxon>Nanobdellota</taxon>
        <taxon>Candidatus Nanoarchaeia</taxon>
        <taxon>Nanoarchaeales</taxon>
        <taxon>Nanoarchaeaceae</taxon>
        <taxon>Nanoarchaeum</taxon>
    </lineage>
</organism>
<dbReference type="AlphaFoldDB" id="Q74M46"/>
<accession>Q74M46</accession>
<evidence type="ECO:0000313" key="1">
    <source>
        <dbReference type="EMBL" id="AAR39391.1"/>
    </source>
</evidence>
<dbReference type="Proteomes" id="UP000000578">
    <property type="component" value="Chromosome"/>
</dbReference>
<dbReference type="STRING" id="228908.NEQ550"/>
<proteinExistence type="predicted"/>
<dbReference type="BioCyc" id="NEQU228908:GJB6-586-MONOMER"/>
<dbReference type="EMBL" id="AE017199">
    <property type="protein sequence ID" value="AAR39391.1"/>
    <property type="molecule type" value="Genomic_DNA"/>
</dbReference>
<reference evidence="1 2" key="1">
    <citation type="journal article" date="2003" name="Proc. Natl. Acad. Sci. U.S.A.">
        <title>The genome of Nanoarchaeum equitans: insights into early archaeal evolution and derived parasitism.</title>
        <authorList>
            <person name="Waters E."/>
            <person name="Hohn M.J."/>
            <person name="Ahel I."/>
            <person name="Graham D.E."/>
            <person name="Adams M.D."/>
            <person name="Barnstead M."/>
            <person name="Beeson K.Y."/>
            <person name="Bibbs L."/>
            <person name="Bolanos R."/>
            <person name="Keller M."/>
            <person name="Kretz K."/>
            <person name="Lin X."/>
            <person name="Mathur E."/>
            <person name="Ni J."/>
            <person name="Podar M."/>
            <person name="Richardson T."/>
            <person name="Sutton G.G."/>
            <person name="Simon M."/>
            <person name="Soll D."/>
            <person name="Stetter K.O."/>
            <person name="Short J.M."/>
            <person name="Noordewier M."/>
        </authorList>
    </citation>
    <scope>NUCLEOTIDE SEQUENCE [LARGE SCALE GENOMIC DNA]</scope>
    <source>
        <strain evidence="1 2">Kin4-M</strain>
    </source>
</reference>
<dbReference type="EnsemblBacteria" id="AAR39391">
    <property type="protein sequence ID" value="AAR39391"/>
    <property type="gene ID" value="NEQ550"/>
</dbReference>